<name>A0A7G7MCF5_9PSEU</name>
<dbReference type="Proteomes" id="UP000515728">
    <property type="component" value="Chromosome"/>
</dbReference>
<keyword evidence="1" id="KW-1133">Transmembrane helix</keyword>
<dbReference type="PROSITE" id="PS51257">
    <property type="entry name" value="PROKAR_LIPOPROTEIN"/>
    <property type="match status" value="1"/>
</dbReference>
<keyword evidence="1" id="KW-0472">Membrane</keyword>
<feature type="transmembrane region" description="Helical" evidence="1">
    <location>
        <begin position="136"/>
        <end position="162"/>
    </location>
</feature>
<sequence>MRMATVIIVIGFLVGGCTAVPASELDEGGGCHDVNVEVDIVSDVSIAMVSADSCVDETGSVLPAADATDRLASAAWSAELPQFDRVDASVVVSAETYPFGRRSVRSYSRSELESRWGGRPARLDLGAARHGPTGPWVLLPLAGVLVLGAALKAACSGSVVVIGMRAR</sequence>
<evidence type="ECO:0000256" key="2">
    <source>
        <dbReference type="SAM" id="SignalP"/>
    </source>
</evidence>
<dbReference type="AlphaFoldDB" id="A0A7G7MCF5"/>
<keyword evidence="4" id="KW-1185">Reference proteome</keyword>
<proteinExistence type="predicted"/>
<gene>
    <name evidence="3" type="ORF">H6H00_19775</name>
</gene>
<evidence type="ECO:0008006" key="5">
    <source>
        <dbReference type="Google" id="ProtNLM"/>
    </source>
</evidence>
<evidence type="ECO:0000313" key="3">
    <source>
        <dbReference type="EMBL" id="QNG50466.1"/>
    </source>
</evidence>
<keyword evidence="2" id="KW-0732">Signal</keyword>
<protein>
    <recommendedName>
        <fullName evidence="5">Lipoprotein</fullName>
    </recommendedName>
</protein>
<accession>A0A7G7MCF5</accession>
<keyword evidence="1" id="KW-0812">Transmembrane</keyword>
<dbReference type="RefSeq" id="WP_185717228.1">
    <property type="nucleotide sequence ID" value="NZ_BAAAWI010000001.1"/>
</dbReference>
<reference evidence="3 4" key="1">
    <citation type="submission" date="2020-08" db="EMBL/GenBank/DDBJ databases">
        <authorList>
            <person name="Mo P."/>
        </authorList>
    </citation>
    <scope>NUCLEOTIDE SEQUENCE [LARGE SCALE GENOMIC DNA]</scope>
    <source>
        <strain evidence="3 4">CGMCC 4.1532</strain>
    </source>
</reference>
<organism evidence="3 4">
    <name type="scientific">Pseudonocardia petroleophila</name>
    <dbReference type="NCBI Taxonomy" id="37331"/>
    <lineage>
        <taxon>Bacteria</taxon>
        <taxon>Bacillati</taxon>
        <taxon>Actinomycetota</taxon>
        <taxon>Actinomycetes</taxon>
        <taxon>Pseudonocardiales</taxon>
        <taxon>Pseudonocardiaceae</taxon>
        <taxon>Pseudonocardia</taxon>
    </lineage>
</organism>
<feature type="chain" id="PRO_5028930518" description="Lipoprotein" evidence="2">
    <location>
        <begin position="23"/>
        <end position="167"/>
    </location>
</feature>
<evidence type="ECO:0000256" key="1">
    <source>
        <dbReference type="SAM" id="Phobius"/>
    </source>
</evidence>
<evidence type="ECO:0000313" key="4">
    <source>
        <dbReference type="Proteomes" id="UP000515728"/>
    </source>
</evidence>
<feature type="signal peptide" evidence="2">
    <location>
        <begin position="1"/>
        <end position="22"/>
    </location>
</feature>
<dbReference type="EMBL" id="CP060131">
    <property type="protein sequence ID" value="QNG50466.1"/>
    <property type="molecule type" value="Genomic_DNA"/>
</dbReference>
<dbReference type="KEGG" id="ppel:H6H00_19775"/>